<protein>
    <submittedName>
        <fullName evidence="1">Uncharacterized protein</fullName>
    </submittedName>
</protein>
<keyword evidence="2" id="KW-1185">Reference proteome</keyword>
<dbReference type="AlphaFoldDB" id="A0A2J6QJU1"/>
<evidence type="ECO:0000313" key="1">
    <source>
        <dbReference type="EMBL" id="PMD26526.1"/>
    </source>
</evidence>
<reference evidence="1 2" key="1">
    <citation type="submission" date="2016-05" db="EMBL/GenBank/DDBJ databases">
        <title>A degradative enzymes factory behind the ericoid mycorrhizal symbiosis.</title>
        <authorList>
            <consortium name="DOE Joint Genome Institute"/>
            <person name="Martino E."/>
            <person name="Morin E."/>
            <person name="Grelet G."/>
            <person name="Kuo A."/>
            <person name="Kohler A."/>
            <person name="Daghino S."/>
            <person name="Barry K."/>
            <person name="Choi C."/>
            <person name="Cichocki N."/>
            <person name="Clum A."/>
            <person name="Copeland A."/>
            <person name="Hainaut M."/>
            <person name="Haridas S."/>
            <person name="Labutti K."/>
            <person name="Lindquist E."/>
            <person name="Lipzen A."/>
            <person name="Khouja H.-R."/>
            <person name="Murat C."/>
            <person name="Ohm R."/>
            <person name="Olson A."/>
            <person name="Spatafora J."/>
            <person name="Veneault-Fourrey C."/>
            <person name="Henrissat B."/>
            <person name="Grigoriev I."/>
            <person name="Martin F."/>
            <person name="Perotto S."/>
        </authorList>
    </citation>
    <scope>NUCLEOTIDE SEQUENCE [LARGE SCALE GENOMIC DNA]</scope>
    <source>
        <strain evidence="1 2">UAMH 7357</strain>
    </source>
</reference>
<organism evidence="1 2">
    <name type="scientific">Hyaloscypha hepaticicola</name>
    <dbReference type="NCBI Taxonomy" id="2082293"/>
    <lineage>
        <taxon>Eukaryota</taxon>
        <taxon>Fungi</taxon>
        <taxon>Dikarya</taxon>
        <taxon>Ascomycota</taxon>
        <taxon>Pezizomycotina</taxon>
        <taxon>Leotiomycetes</taxon>
        <taxon>Helotiales</taxon>
        <taxon>Hyaloscyphaceae</taxon>
        <taxon>Hyaloscypha</taxon>
    </lineage>
</organism>
<evidence type="ECO:0000313" key="2">
    <source>
        <dbReference type="Proteomes" id="UP000235672"/>
    </source>
</evidence>
<dbReference type="Proteomes" id="UP000235672">
    <property type="component" value="Unassembled WGS sequence"/>
</dbReference>
<gene>
    <name evidence="1" type="ORF">NA56DRAFT_288076</name>
</gene>
<accession>A0A2J6QJU1</accession>
<name>A0A2J6QJU1_9HELO</name>
<sequence length="136" mass="15232">MQGVLLAGVLQGSFSPELGLIYDDLTSSSSTRRHHHMHSKYLEVFAKKSLLSSTHKMYYQCFRTLMSGKADSLGSSLKCGLHSCSLVKIPIQRQQVNLIFIRNILLESPPTIFVLSDSYCWRFSCSVLASARQITS</sequence>
<proteinExistence type="predicted"/>
<dbReference type="EMBL" id="KZ613467">
    <property type="protein sequence ID" value="PMD26526.1"/>
    <property type="molecule type" value="Genomic_DNA"/>
</dbReference>